<evidence type="ECO:0000313" key="4">
    <source>
        <dbReference type="Proteomes" id="UP000188929"/>
    </source>
</evidence>
<dbReference type="RefSeq" id="WP_076821396.1">
    <property type="nucleotide sequence ID" value="NZ_MOMC01000083.1"/>
</dbReference>
<dbReference type="GO" id="GO:0046872">
    <property type="term" value="F:metal ion binding"/>
    <property type="evidence" value="ECO:0007669"/>
    <property type="project" value="UniProtKB-KW"/>
</dbReference>
<organism evidence="3 4">
    <name type="scientific">Pseudofrankia asymbiotica</name>
    <dbReference type="NCBI Taxonomy" id="1834516"/>
    <lineage>
        <taxon>Bacteria</taxon>
        <taxon>Bacillati</taxon>
        <taxon>Actinomycetota</taxon>
        <taxon>Actinomycetes</taxon>
        <taxon>Frankiales</taxon>
        <taxon>Frankiaceae</taxon>
        <taxon>Pseudofrankia</taxon>
    </lineage>
</organism>
<dbReference type="InterPro" id="IPR029068">
    <property type="entry name" value="Glyas_Bleomycin-R_OHBP_Dase"/>
</dbReference>
<dbReference type="GO" id="GO:0004462">
    <property type="term" value="F:lactoylglutathione lyase activity"/>
    <property type="evidence" value="ECO:0007669"/>
    <property type="project" value="InterPro"/>
</dbReference>
<proteinExistence type="predicted"/>
<dbReference type="Pfam" id="PF00903">
    <property type="entry name" value="Glyoxalase"/>
    <property type="match status" value="1"/>
</dbReference>
<reference evidence="4" key="1">
    <citation type="submission" date="2016-10" db="EMBL/GenBank/DDBJ databases">
        <title>Frankia sp. NRRL B-16386 Genome sequencing.</title>
        <authorList>
            <person name="Ghodhbane-Gtari F."/>
            <person name="Swanson E."/>
            <person name="Gueddou A."/>
            <person name="Hezbri K."/>
            <person name="Ktari K."/>
            <person name="Nouioui I."/>
            <person name="Morris K."/>
            <person name="Simpson S."/>
            <person name="Abebe-Akele F."/>
            <person name="Thomas K."/>
            <person name="Gtari M."/>
            <person name="Tisa L.S."/>
        </authorList>
    </citation>
    <scope>NUCLEOTIDE SEQUENCE [LARGE SCALE GENOMIC DNA]</scope>
    <source>
        <strain evidence="4">NRRL B-16386</strain>
    </source>
</reference>
<evidence type="ECO:0000259" key="2">
    <source>
        <dbReference type="PROSITE" id="PS51819"/>
    </source>
</evidence>
<feature type="domain" description="VOC" evidence="2">
    <location>
        <begin position="7"/>
        <end position="146"/>
    </location>
</feature>
<dbReference type="CDD" id="cd06587">
    <property type="entry name" value="VOC"/>
    <property type="match status" value="1"/>
</dbReference>
<dbReference type="Proteomes" id="UP000188929">
    <property type="component" value="Unassembled WGS sequence"/>
</dbReference>
<name>A0A1V2I3M1_9ACTN</name>
<keyword evidence="1" id="KW-0479">Metal-binding</keyword>
<dbReference type="PROSITE" id="PS00934">
    <property type="entry name" value="GLYOXALASE_I_1"/>
    <property type="match status" value="1"/>
</dbReference>
<sequence>MTRGIYSVSHVNVGVTDLDRSVAFYRDVLGMHVTVDREEDYPQYNLRQHAVYLRWDDTPGGSFLVLDRQLGREPFGTPAVLQQNGLNHVGFWVRDLDGIMERVWAAGIEGVITDHAGPAYGDPAGGKVRSAMIRDPDGSFVQLDEWVELPPGPG</sequence>
<dbReference type="InterPro" id="IPR004360">
    <property type="entry name" value="Glyas_Fos-R_dOase_dom"/>
</dbReference>
<gene>
    <name evidence="3" type="ORF">BL253_32470</name>
</gene>
<dbReference type="InterPro" id="IPR037523">
    <property type="entry name" value="VOC_core"/>
</dbReference>
<keyword evidence="4" id="KW-1185">Reference proteome</keyword>
<comment type="caution">
    <text evidence="3">The sequence shown here is derived from an EMBL/GenBank/DDBJ whole genome shotgun (WGS) entry which is preliminary data.</text>
</comment>
<dbReference type="AlphaFoldDB" id="A0A1V2I3M1"/>
<dbReference type="InterPro" id="IPR018146">
    <property type="entry name" value="Glyoxalase_1_CS"/>
</dbReference>
<evidence type="ECO:0000256" key="1">
    <source>
        <dbReference type="ARBA" id="ARBA00022723"/>
    </source>
</evidence>
<dbReference type="PROSITE" id="PS51819">
    <property type="entry name" value="VOC"/>
    <property type="match status" value="1"/>
</dbReference>
<dbReference type="SUPFAM" id="SSF54593">
    <property type="entry name" value="Glyoxalase/Bleomycin resistance protein/Dihydroxybiphenyl dioxygenase"/>
    <property type="match status" value="1"/>
</dbReference>
<dbReference type="Gene3D" id="3.10.180.10">
    <property type="entry name" value="2,3-Dihydroxybiphenyl 1,2-Dioxygenase, domain 1"/>
    <property type="match status" value="1"/>
</dbReference>
<dbReference type="EMBL" id="MOMC01000083">
    <property type="protein sequence ID" value="ONH23613.1"/>
    <property type="molecule type" value="Genomic_DNA"/>
</dbReference>
<accession>A0A1V2I3M1</accession>
<dbReference type="PANTHER" id="PTHR21366">
    <property type="entry name" value="GLYOXALASE FAMILY PROTEIN"/>
    <property type="match status" value="1"/>
</dbReference>
<evidence type="ECO:0000313" key="3">
    <source>
        <dbReference type="EMBL" id="ONH23613.1"/>
    </source>
</evidence>
<dbReference type="PANTHER" id="PTHR21366:SF14">
    <property type="entry name" value="GLYOXALASE DOMAIN-CONTAINING PROTEIN 5"/>
    <property type="match status" value="1"/>
</dbReference>
<dbReference type="InterPro" id="IPR050383">
    <property type="entry name" value="GlyoxalaseI/FosfomycinResist"/>
</dbReference>
<dbReference type="STRING" id="1834516.BL253_32470"/>
<dbReference type="OrthoDB" id="197463at2"/>
<protein>
    <recommendedName>
        <fullName evidence="2">VOC domain-containing protein</fullName>
    </recommendedName>
</protein>